<feature type="transmembrane region" description="Helical" evidence="1">
    <location>
        <begin position="77"/>
        <end position="97"/>
    </location>
</feature>
<keyword evidence="3" id="KW-1185">Reference proteome</keyword>
<sequence>MKSKQSEFSLPKFVHHLGHLSRERIDITALSLGGSIARGTAKIVFWVLIAFLFFFLFLALNIALGFALGAWSGESPAIGFLYLAAGYLGLILLIVLLRPLIAKVVRDIVARRVLTQTQRLNVRLDLIPYLRQQRYNSPARAMHQRGSYLVLEQARYQTLLLQDETFPEVVRDLTYLRDHGSKLVTAYARAEAINYATTIPVVGTILNKLGYKSTRHQGFIGTGEASSNTGKLGKFSKYIPYVLSIWEIFAPALIGVAASQAQGFFARLFAKKATKVTKPKKPFWRR</sequence>
<organism evidence="2 3">
    <name type="scientific">Porphyromonas somerae</name>
    <dbReference type="NCBI Taxonomy" id="322095"/>
    <lineage>
        <taxon>Bacteria</taxon>
        <taxon>Pseudomonadati</taxon>
        <taxon>Bacteroidota</taxon>
        <taxon>Bacteroidia</taxon>
        <taxon>Bacteroidales</taxon>
        <taxon>Porphyromonadaceae</taxon>
        <taxon>Porphyromonas</taxon>
    </lineage>
</organism>
<evidence type="ECO:0000313" key="2">
    <source>
        <dbReference type="EMBL" id="KXB76371.1"/>
    </source>
</evidence>
<reference evidence="3" key="1">
    <citation type="submission" date="2016-01" db="EMBL/GenBank/DDBJ databases">
        <authorList>
            <person name="Mitreva M."/>
            <person name="Pepin K.H."/>
            <person name="Mihindukulasuriya K.A."/>
            <person name="Fulton R."/>
            <person name="Fronick C."/>
            <person name="O'Laughlin M."/>
            <person name="Miner T."/>
            <person name="Herter B."/>
            <person name="Rosa B.A."/>
            <person name="Cordes M."/>
            <person name="Tomlinson C."/>
            <person name="Wollam A."/>
            <person name="Palsikar V.B."/>
            <person name="Mardis E.R."/>
            <person name="Wilson R.K."/>
        </authorList>
    </citation>
    <scope>NUCLEOTIDE SEQUENCE [LARGE SCALE GENOMIC DNA]</scope>
    <source>
        <strain evidence="3">KA00683</strain>
    </source>
</reference>
<name>A0A134B8V0_9PORP</name>
<protein>
    <submittedName>
        <fullName evidence="2">Uncharacterized protein</fullName>
    </submittedName>
</protein>
<proteinExistence type="predicted"/>
<evidence type="ECO:0000313" key="3">
    <source>
        <dbReference type="Proteomes" id="UP000070224"/>
    </source>
</evidence>
<keyword evidence="1" id="KW-1133">Transmembrane helix</keyword>
<dbReference type="RefSeq" id="WP_060935309.1">
    <property type="nucleotide sequence ID" value="NZ_KQ960438.1"/>
</dbReference>
<dbReference type="OrthoDB" id="1014851at2"/>
<dbReference type="AlphaFoldDB" id="A0A134B8V0"/>
<feature type="transmembrane region" description="Helical" evidence="1">
    <location>
        <begin position="43"/>
        <end position="71"/>
    </location>
</feature>
<keyword evidence="1" id="KW-0472">Membrane</keyword>
<dbReference type="EMBL" id="LSDK01000065">
    <property type="protein sequence ID" value="KXB76371.1"/>
    <property type="molecule type" value="Genomic_DNA"/>
</dbReference>
<evidence type="ECO:0000256" key="1">
    <source>
        <dbReference type="SAM" id="Phobius"/>
    </source>
</evidence>
<keyword evidence="1" id="KW-0812">Transmembrane</keyword>
<dbReference type="STRING" id="322095.HMPREF3185_00946"/>
<comment type="caution">
    <text evidence="2">The sequence shown here is derived from an EMBL/GenBank/DDBJ whole genome shotgun (WGS) entry which is preliminary data.</text>
</comment>
<dbReference type="Proteomes" id="UP000070224">
    <property type="component" value="Unassembled WGS sequence"/>
</dbReference>
<accession>A0A134B8V0</accession>
<gene>
    <name evidence="2" type="ORF">HMPREF3185_00946</name>
</gene>
<dbReference type="PATRIC" id="fig|322095.3.peg.934"/>